<sequence>MERSCVIDSCINEYRAKGYCLKHYNEFYRYNRSNAKPCTIEGCDRFVFGRGFCRRHYDSLVPERVVNNRRYRKMWKLRNPIKVKLAKAKANSKNKFGWNISKRIAESLGGSKRSRPWESLVGYTLAELKVHLEARFTIGMNWDRYGVFGWHVDHIIPQSRFNFNDAEDIDFKLCWSLDNLQPLWAKDNIYKSDKIDKPFQPSLAIAKVALYE</sequence>
<evidence type="ECO:0008006" key="2">
    <source>
        <dbReference type="Google" id="ProtNLM"/>
    </source>
</evidence>
<reference evidence="1" key="1">
    <citation type="journal article" date="2015" name="Nature">
        <title>Complex archaea that bridge the gap between prokaryotes and eukaryotes.</title>
        <authorList>
            <person name="Spang A."/>
            <person name="Saw J.H."/>
            <person name="Jorgensen S.L."/>
            <person name="Zaremba-Niedzwiedzka K."/>
            <person name="Martijn J."/>
            <person name="Lind A.E."/>
            <person name="van Eijk R."/>
            <person name="Schleper C."/>
            <person name="Guy L."/>
            <person name="Ettema T.J."/>
        </authorList>
    </citation>
    <scope>NUCLEOTIDE SEQUENCE</scope>
</reference>
<organism evidence="1">
    <name type="scientific">marine sediment metagenome</name>
    <dbReference type="NCBI Taxonomy" id="412755"/>
    <lineage>
        <taxon>unclassified sequences</taxon>
        <taxon>metagenomes</taxon>
        <taxon>ecological metagenomes</taxon>
    </lineage>
</organism>
<proteinExistence type="predicted"/>
<gene>
    <name evidence="1" type="ORF">LCGC14_1268770</name>
</gene>
<evidence type="ECO:0000313" key="1">
    <source>
        <dbReference type="EMBL" id="KKM87452.1"/>
    </source>
</evidence>
<name>A0A0F9P1U7_9ZZZZ</name>
<protein>
    <recommendedName>
        <fullName evidence="2">HNH nuclease domain-containing protein</fullName>
    </recommendedName>
</protein>
<dbReference type="EMBL" id="LAZR01007099">
    <property type="protein sequence ID" value="KKM87452.1"/>
    <property type="molecule type" value="Genomic_DNA"/>
</dbReference>
<dbReference type="AlphaFoldDB" id="A0A0F9P1U7"/>
<dbReference type="CDD" id="cd00085">
    <property type="entry name" value="HNHc"/>
    <property type="match status" value="1"/>
</dbReference>
<comment type="caution">
    <text evidence="1">The sequence shown here is derived from an EMBL/GenBank/DDBJ whole genome shotgun (WGS) entry which is preliminary data.</text>
</comment>
<accession>A0A0F9P1U7</accession>
<dbReference type="InterPro" id="IPR003615">
    <property type="entry name" value="HNH_nuc"/>
</dbReference>